<comment type="caution">
    <text evidence="2">The sequence shown here is derived from an EMBL/GenBank/DDBJ whole genome shotgun (WGS) entry which is preliminary data.</text>
</comment>
<dbReference type="Proteomes" id="UP001457282">
    <property type="component" value="Unassembled WGS sequence"/>
</dbReference>
<dbReference type="AlphaFoldDB" id="A0AAW1X6C5"/>
<evidence type="ECO:0008006" key="4">
    <source>
        <dbReference type="Google" id="ProtNLM"/>
    </source>
</evidence>
<evidence type="ECO:0000313" key="3">
    <source>
        <dbReference type="Proteomes" id="UP001457282"/>
    </source>
</evidence>
<evidence type="ECO:0000256" key="1">
    <source>
        <dbReference type="SAM" id="MobiDB-lite"/>
    </source>
</evidence>
<sequence length="81" mass="8895">MLKLMRKTSSSCSCYCSSTSSSRRGTPCLHSTSLTLVVPINNYVSFFHSQSLNPKQVPVPIPIPIPIPIPCETLEAQSHYS</sequence>
<reference evidence="2 3" key="1">
    <citation type="journal article" date="2023" name="G3 (Bethesda)">
        <title>A chromosome-length genome assembly and annotation of blackberry (Rubus argutus, cv. 'Hillquist').</title>
        <authorList>
            <person name="Bruna T."/>
            <person name="Aryal R."/>
            <person name="Dudchenko O."/>
            <person name="Sargent D.J."/>
            <person name="Mead D."/>
            <person name="Buti M."/>
            <person name="Cavallini A."/>
            <person name="Hytonen T."/>
            <person name="Andres J."/>
            <person name="Pham M."/>
            <person name="Weisz D."/>
            <person name="Mascagni F."/>
            <person name="Usai G."/>
            <person name="Natali L."/>
            <person name="Bassil N."/>
            <person name="Fernandez G.E."/>
            <person name="Lomsadze A."/>
            <person name="Armour M."/>
            <person name="Olukolu B."/>
            <person name="Poorten T."/>
            <person name="Britton C."/>
            <person name="Davik J."/>
            <person name="Ashrafi H."/>
            <person name="Aiden E.L."/>
            <person name="Borodovsky M."/>
            <person name="Worthington M."/>
        </authorList>
    </citation>
    <scope>NUCLEOTIDE SEQUENCE [LARGE SCALE GENOMIC DNA]</scope>
    <source>
        <strain evidence="2">PI 553951</strain>
    </source>
</reference>
<gene>
    <name evidence="2" type="ORF">M0R45_019763</name>
</gene>
<name>A0AAW1X6C5_RUBAR</name>
<feature type="compositionally biased region" description="Low complexity" evidence="1">
    <location>
        <begin position="8"/>
        <end position="22"/>
    </location>
</feature>
<protein>
    <recommendedName>
        <fullName evidence="4">SWIM-type domain-containing protein</fullName>
    </recommendedName>
</protein>
<feature type="region of interest" description="Disordered" evidence="1">
    <location>
        <begin position="1"/>
        <end position="27"/>
    </location>
</feature>
<proteinExistence type="predicted"/>
<organism evidence="2 3">
    <name type="scientific">Rubus argutus</name>
    <name type="common">Southern blackberry</name>
    <dbReference type="NCBI Taxonomy" id="59490"/>
    <lineage>
        <taxon>Eukaryota</taxon>
        <taxon>Viridiplantae</taxon>
        <taxon>Streptophyta</taxon>
        <taxon>Embryophyta</taxon>
        <taxon>Tracheophyta</taxon>
        <taxon>Spermatophyta</taxon>
        <taxon>Magnoliopsida</taxon>
        <taxon>eudicotyledons</taxon>
        <taxon>Gunneridae</taxon>
        <taxon>Pentapetalae</taxon>
        <taxon>rosids</taxon>
        <taxon>fabids</taxon>
        <taxon>Rosales</taxon>
        <taxon>Rosaceae</taxon>
        <taxon>Rosoideae</taxon>
        <taxon>Rosoideae incertae sedis</taxon>
        <taxon>Rubus</taxon>
    </lineage>
</organism>
<accession>A0AAW1X6C5</accession>
<keyword evidence="3" id="KW-1185">Reference proteome</keyword>
<dbReference type="EMBL" id="JBEDUW010000004">
    <property type="protein sequence ID" value="KAK9932528.1"/>
    <property type="molecule type" value="Genomic_DNA"/>
</dbReference>
<evidence type="ECO:0000313" key="2">
    <source>
        <dbReference type="EMBL" id="KAK9932528.1"/>
    </source>
</evidence>